<evidence type="ECO:0000256" key="2">
    <source>
        <dbReference type="ARBA" id="ARBA00022692"/>
    </source>
</evidence>
<dbReference type="Proteomes" id="UP000772434">
    <property type="component" value="Unassembled WGS sequence"/>
</dbReference>
<proteinExistence type="predicted"/>
<dbReference type="OrthoDB" id="2962003at2759"/>
<evidence type="ECO:0000256" key="1">
    <source>
        <dbReference type="ARBA" id="ARBA00004167"/>
    </source>
</evidence>
<dbReference type="InterPro" id="IPR051694">
    <property type="entry name" value="Immunoregulatory_rcpt-like"/>
</dbReference>
<evidence type="ECO:0000313" key="9">
    <source>
        <dbReference type="Proteomes" id="UP000772434"/>
    </source>
</evidence>
<name>A0A9P5UD05_9AGAR</name>
<sequence length="459" mass="49437">MFFLFLFLTFALYVEKAFSQSSSQLIATVWEFGTNRLLGGQFTQPLLPLGTAADGSATTYLWQVLNPVVTVFTSNGAPVLTTSLAAGSRTVVVSPSGYVEPFGPGSFVQCQFIDATEGECFGETGTTVFGAPTPITLAVDTAVPTTPTSLTDTSSQTQAPGSNTGSITPPTSTASSSQATSSPAKKTPVGAIAGGIVAGVLVVSALLILFLWFRRRRQRINRGLPSNSSEKAAVVDSFTLTQTPNFVPVRSIQTTTITSSSVTESSAFAPSAIEIGSPRSPNETAVWFRSSLDDVEINEVDWGRIPLRFRRRESLLHGIVQVPNAGALESLGEEWASSQLRKDYSQPQAVESLIFLIASQDITSNYNLSLSRPHSTKRSSSANVAFFFCFCPMWGYQSYKRVYLVNTDTTAAGKPTPVVFNTVCILCNHQTGRIAGSQIRVRDIMELPSYARPETEKRT</sequence>
<feature type="region of interest" description="Disordered" evidence="5">
    <location>
        <begin position="144"/>
        <end position="185"/>
    </location>
</feature>
<evidence type="ECO:0000256" key="3">
    <source>
        <dbReference type="ARBA" id="ARBA00022989"/>
    </source>
</evidence>
<dbReference type="GO" id="GO:0071944">
    <property type="term" value="C:cell periphery"/>
    <property type="evidence" value="ECO:0007669"/>
    <property type="project" value="UniProtKB-ARBA"/>
</dbReference>
<comment type="caution">
    <text evidence="8">The sequence shown here is derived from an EMBL/GenBank/DDBJ whole genome shotgun (WGS) entry which is preliminary data.</text>
</comment>
<keyword evidence="7" id="KW-0732">Signal</keyword>
<reference evidence="8" key="1">
    <citation type="submission" date="2020-11" db="EMBL/GenBank/DDBJ databases">
        <authorList>
            <consortium name="DOE Joint Genome Institute"/>
            <person name="Ahrendt S."/>
            <person name="Riley R."/>
            <person name="Andreopoulos W."/>
            <person name="Labutti K."/>
            <person name="Pangilinan J."/>
            <person name="Ruiz-Duenas F.J."/>
            <person name="Barrasa J.M."/>
            <person name="Sanchez-Garcia M."/>
            <person name="Camarero S."/>
            <person name="Miyauchi S."/>
            <person name="Serrano A."/>
            <person name="Linde D."/>
            <person name="Babiker R."/>
            <person name="Drula E."/>
            <person name="Ayuso-Fernandez I."/>
            <person name="Pacheco R."/>
            <person name="Padilla G."/>
            <person name="Ferreira P."/>
            <person name="Barriuso J."/>
            <person name="Kellner H."/>
            <person name="Castanera R."/>
            <person name="Alfaro M."/>
            <person name="Ramirez L."/>
            <person name="Pisabarro A.G."/>
            <person name="Kuo A."/>
            <person name="Tritt A."/>
            <person name="Lipzen A."/>
            <person name="He G."/>
            <person name="Yan M."/>
            <person name="Ng V."/>
            <person name="Cullen D."/>
            <person name="Martin F."/>
            <person name="Rosso M.-N."/>
            <person name="Henrissat B."/>
            <person name="Hibbett D."/>
            <person name="Martinez A.T."/>
            <person name="Grigoriev I.V."/>
        </authorList>
    </citation>
    <scope>NUCLEOTIDE SEQUENCE</scope>
    <source>
        <strain evidence="8">AH 40177</strain>
    </source>
</reference>
<protein>
    <submittedName>
        <fullName evidence="8">Uncharacterized protein</fullName>
    </submittedName>
</protein>
<feature type="signal peptide" evidence="7">
    <location>
        <begin position="1"/>
        <end position="19"/>
    </location>
</feature>
<gene>
    <name evidence="8" type="ORF">BDP27DRAFT_1358348</name>
</gene>
<keyword evidence="9" id="KW-1185">Reference proteome</keyword>
<organism evidence="8 9">
    <name type="scientific">Rhodocollybia butyracea</name>
    <dbReference type="NCBI Taxonomy" id="206335"/>
    <lineage>
        <taxon>Eukaryota</taxon>
        <taxon>Fungi</taxon>
        <taxon>Dikarya</taxon>
        <taxon>Basidiomycota</taxon>
        <taxon>Agaricomycotina</taxon>
        <taxon>Agaricomycetes</taxon>
        <taxon>Agaricomycetidae</taxon>
        <taxon>Agaricales</taxon>
        <taxon>Marasmiineae</taxon>
        <taxon>Omphalotaceae</taxon>
        <taxon>Rhodocollybia</taxon>
    </lineage>
</organism>
<evidence type="ECO:0000256" key="5">
    <source>
        <dbReference type="SAM" id="MobiDB-lite"/>
    </source>
</evidence>
<dbReference type="AlphaFoldDB" id="A0A9P5UD05"/>
<feature type="chain" id="PRO_5040415577" evidence="7">
    <location>
        <begin position="20"/>
        <end position="459"/>
    </location>
</feature>
<dbReference type="PANTHER" id="PTHR15549:SF30">
    <property type="entry name" value="MID2 DOMAIN-CONTAINING PROTEIN"/>
    <property type="match status" value="1"/>
</dbReference>
<evidence type="ECO:0000313" key="8">
    <source>
        <dbReference type="EMBL" id="KAF9075705.1"/>
    </source>
</evidence>
<keyword evidence="2 6" id="KW-0812">Transmembrane</keyword>
<evidence type="ECO:0000256" key="6">
    <source>
        <dbReference type="SAM" id="Phobius"/>
    </source>
</evidence>
<comment type="subcellular location">
    <subcellularLocation>
        <location evidence="1">Membrane</location>
        <topology evidence="1">Single-pass membrane protein</topology>
    </subcellularLocation>
</comment>
<accession>A0A9P5UD05</accession>
<dbReference type="PANTHER" id="PTHR15549">
    <property type="entry name" value="PAIRED IMMUNOGLOBULIN-LIKE TYPE 2 RECEPTOR"/>
    <property type="match status" value="1"/>
</dbReference>
<keyword evidence="4 6" id="KW-0472">Membrane</keyword>
<evidence type="ECO:0000256" key="7">
    <source>
        <dbReference type="SAM" id="SignalP"/>
    </source>
</evidence>
<feature type="transmembrane region" description="Helical" evidence="6">
    <location>
        <begin position="189"/>
        <end position="213"/>
    </location>
</feature>
<dbReference type="GO" id="GO:0016020">
    <property type="term" value="C:membrane"/>
    <property type="evidence" value="ECO:0007669"/>
    <property type="project" value="UniProtKB-SubCell"/>
</dbReference>
<keyword evidence="3 6" id="KW-1133">Transmembrane helix</keyword>
<evidence type="ECO:0000256" key="4">
    <source>
        <dbReference type="ARBA" id="ARBA00023136"/>
    </source>
</evidence>
<dbReference type="EMBL" id="JADNRY010000008">
    <property type="protein sequence ID" value="KAF9075705.1"/>
    <property type="molecule type" value="Genomic_DNA"/>
</dbReference>